<evidence type="ECO:0000256" key="15">
    <source>
        <dbReference type="ARBA" id="ARBA00023170"/>
    </source>
</evidence>
<evidence type="ECO:0000256" key="7">
    <source>
        <dbReference type="ARBA" id="ARBA00022692"/>
    </source>
</evidence>
<dbReference type="InterPro" id="IPR001611">
    <property type="entry name" value="Leu-rich_rpt"/>
</dbReference>
<dbReference type="InterPro" id="IPR008271">
    <property type="entry name" value="Ser/Thr_kinase_AS"/>
</dbReference>
<evidence type="ECO:0000313" key="25">
    <source>
        <dbReference type="Proteomes" id="UP001396334"/>
    </source>
</evidence>
<evidence type="ECO:0000256" key="16">
    <source>
        <dbReference type="ARBA" id="ARBA00023180"/>
    </source>
</evidence>
<evidence type="ECO:0000256" key="17">
    <source>
        <dbReference type="ARBA" id="ARBA00047899"/>
    </source>
</evidence>
<evidence type="ECO:0000256" key="13">
    <source>
        <dbReference type="ARBA" id="ARBA00022989"/>
    </source>
</evidence>
<evidence type="ECO:0000256" key="3">
    <source>
        <dbReference type="ARBA" id="ARBA00022527"/>
    </source>
</evidence>
<keyword evidence="6" id="KW-0808">Transferase</keyword>
<keyword evidence="13 21" id="KW-1133">Transmembrane helix</keyword>
<evidence type="ECO:0000259" key="23">
    <source>
        <dbReference type="PROSITE" id="PS50011"/>
    </source>
</evidence>
<dbReference type="PROSITE" id="PS00108">
    <property type="entry name" value="PROTEIN_KINASE_ST"/>
    <property type="match status" value="2"/>
</dbReference>
<dbReference type="EMBL" id="JBBPBN010000050">
    <property type="protein sequence ID" value="KAK8992577.1"/>
    <property type="molecule type" value="Genomic_DNA"/>
</dbReference>
<dbReference type="PROSITE" id="PS50011">
    <property type="entry name" value="PROTEIN_KINASE_DOM"/>
    <property type="match status" value="2"/>
</dbReference>
<comment type="subcellular location">
    <subcellularLocation>
        <location evidence="1">Membrane</location>
        <topology evidence="1">Single-pass type I membrane protein</topology>
    </subcellularLocation>
</comment>
<keyword evidence="25" id="KW-1185">Reference proteome</keyword>
<protein>
    <recommendedName>
        <fullName evidence="2">non-specific serine/threonine protein kinase</fullName>
        <ecNumber evidence="2">2.7.11.1</ecNumber>
    </recommendedName>
</protein>
<sequence length="2123" mass="233755">MKLSGKPPSSSSSSSQFLLVLLLFIFFIACTNYSNAQTPTATTDPSEVRALNSIFQQWQIQAADLWNISGEPCSGTALTDSFSVFEDPANNPAIRCDCSFNNRTLCHITSLRVYGLDRRGVIPEELLDLPFLNFLKIDKNSFSGPLPAFIGNLSRLGLLSIAHNDFSGPIPKELANCKKLYLLYINSCGLSGEIPSTFANLVELRIVWASDTALTGKIPDFVGNWTKLTSLRLEGNSFEGPIPSSFENLASLTSLRIGGIYNGSSSLDFVRNLKNLTDLVLRNVMLTGTLPSYITELQSLQKLDLSFNNLTGPIPRDLFNMNSLIYLFLGNNSLSGSIPSQKSETLQTIDLSYNLLSGNLPSWVNSGLQLNLVANNFTLTSSNRRFLAGLECLQRSFPCNRNAPRYANFSINCGGPQMTPDGILFEADNSTLGAAKIHVTSTQKWAVSNAGLFADRENQQYVQNSLAQVRETGFADRSSQSWTGLGRRIFDVYIQGTRRLRDFDISKEAGGVERAITRNFTANVTGNHLEIHLFWAGKGSCCTPERGYYGPSVSAISVVPNFRPTVSGIPPGNPKEKNNTALIAGVTVPVVALALILIFAIIYVKRKREEDNEEEVLLGISPRPNTFSYSELKAATEDFSPSNKLGEGGFGPVYKGTLADGRVVAVKQLSVASNQGKEQFVTEIATISAVQHRYLVKLYGCCIGGNRRLLVLEYLVNKSLDQALWGENVLHLDWPTRFNICLSTARGLAYLHEDSRPRIVHRDVKASNILLDEELCPKISDFGLAKLYDDTKTHLTTRAAGTIGYLAPEYAMRGHLSDKVDVFGFGVVTLEIISGRPNSYNTSENERTYLLEWAWTLHENNQILSLLDQKIGEFDENEALRVIGVALLCTQASPSMRPTMSRVVGMLTGDFEVSIVTTKPSYITDWDYEDVTGKNEEAHASDHGSSDHKGKNKTTSGLTYPPIPSPVNITEFREVIGEGSPGVGSDSVEFRTLGSLPSCPLSKSLKEPTRQKDRCQVRRPTAYRKMILNGKAPSPSKCLLLLLLFIVFFIGCSKYCNAQTPTATTTDPSEVRALNEIFQQWETQAPDGWNISGEPCSGVALSQSDSVFEDPANNPSIRCDCSFESSTVCHITRLRVFSLEKRGRIPQQLLAFRYLNFFKIDQNYFTGPLPAFLGNMSNLQLLSVAHNSLSGPVPKEIGNLKKLYLLSLGVNNFSGAIPPELGNLVELQQLYINSCGLTGEIPSTFVNLWNLQIVAASDNAFTGKIPEFIGSNWTRLESLRLEGNSFEGPIPANIGNLTSLTMLRITGIFNGSTSLDFVTNLKNISDLVLRNVLLTGSIPSDISEFQSLQKLDLSFNSLTGQIPSELFNMNSLTYLFLGNNSLSGTLPRRKSENIETVDVSYNHLSGNLPSWIDSSLQLNLVANNFTLDSSDIRLLPGLQCLQRGFPCNRKAPRYANFAIKCGGPQLTADGIVFEAENSSLGTATFHVTSTQKWAVSNVGLYEDRENPLYVQNTNAQVKNTNTPALYHTSRTSPVSLRYYGLGLENGPYTVNLFFAETAYPDRSTLSSRSIGRRVFDIYIQGGLQVKDFDISKEAGGAVRAITRKFRANVIDNHLEIHLLWTGKGTCCVPELGYYGPSISAISVVPDFKPTVRGLPPGTSKRMTALIVGIAVPVGAVALMLIYLTIYLKRRKQYDDEEVLLAIGPRTNIFSYVELKTATEDFSPSNKLGEGGFGAVFKGTFSDGRVVAVKQLSVASHQGKNQFIAEVATISAVQHRNLVKLHGCCIEGKRNLLVYEYLENKSLDHALFGRSELHLDWPTRFNICLETASGLAYLHEESRPRIVHRDIKASNILLDAELCPKISDFGLAKLYDDKKTHISTRVAGTIGYLAPEYAMCGHLTEKADVFGFGIVALEILSGRPNSDNSLEDDKIYLLGWAWTLHENNQSLDLVDPNLAEFDINEALRVARVALLCTQGSPSMRPPMSRVVSMLAGDIEVSGVITRPSYLTDWNFKDLTGVIVSEDARRPGAAPAPILSAVNVSELSDLTEGSITDTEVMAAGQTLRELRIAPVNQQTLGMTYSNPKAQSELRYEFRLLGMITTWPEKISRFLERFFLASRVARIHLI</sequence>
<keyword evidence="7 21" id="KW-0812">Transmembrane</keyword>
<dbReference type="Pfam" id="PF11721">
    <property type="entry name" value="Malectin"/>
    <property type="match status" value="2"/>
</dbReference>
<feature type="region of interest" description="Disordered" evidence="20">
    <location>
        <begin position="936"/>
        <end position="960"/>
    </location>
</feature>
<comment type="caution">
    <text evidence="24">The sequence shown here is derived from an EMBL/GenBank/DDBJ whole genome shotgun (WGS) entry which is preliminary data.</text>
</comment>
<evidence type="ECO:0000256" key="12">
    <source>
        <dbReference type="ARBA" id="ARBA00022840"/>
    </source>
</evidence>
<keyword evidence="12 19" id="KW-0067">ATP-binding</keyword>
<name>A0ABR2PVW4_9ROSI</name>
<evidence type="ECO:0000313" key="24">
    <source>
        <dbReference type="EMBL" id="KAK8992577.1"/>
    </source>
</evidence>
<keyword evidence="10 19" id="KW-0547">Nucleotide-binding</keyword>
<evidence type="ECO:0000256" key="1">
    <source>
        <dbReference type="ARBA" id="ARBA00004479"/>
    </source>
</evidence>
<dbReference type="Gene3D" id="3.80.10.10">
    <property type="entry name" value="Ribonuclease Inhibitor"/>
    <property type="match status" value="4"/>
</dbReference>
<evidence type="ECO:0000256" key="8">
    <source>
        <dbReference type="ARBA" id="ARBA00022729"/>
    </source>
</evidence>
<evidence type="ECO:0000256" key="18">
    <source>
        <dbReference type="ARBA" id="ARBA00048679"/>
    </source>
</evidence>
<keyword evidence="9" id="KW-0677">Repeat</keyword>
<accession>A0ABR2PVW4</accession>
<keyword evidence="16" id="KW-0325">Glycoprotein</keyword>
<evidence type="ECO:0000256" key="5">
    <source>
        <dbReference type="ARBA" id="ARBA00022614"/>
    </source>
</evidence>
<feature type="chain" id="PRO_5047053076" description="non-specific serine/threonine protein kinase" evidence="22">
    <location>
        <begin position="37"/>
        <end position="2123"/>
    </location>
</feature>
<feature type="transmembrane region" description="Helical" evidence="21">
    <location>
        <begin position="1662"/>
        <end position="1683"/>
    </location>
</feature>
<evidence type="ECO:0000256" key="9">
    <source>
        <dbReference type="ARBA" id="ARBA00022737"/>
    </source>
</evidence>
<evidence type="ECO:0000256" key="22">
    <source>
        <dbReference type="SAM" id="SignalP"/>
    </source>
</evidence>
<dbReference type="Gene3D" id="3.30.200.20">
    <property type="entry name" value="Phosphorylase Kinase, domain 1"/>
    <property type="match status" value="2"/>
</dbReference>
<evidence type="ECO:0000256" key="14">
    <source>
        <dbReference type="ARBA" id="ARBA00023136"/>
    </source>
</evidence>
<feature type="transmembrane region" description="Helical" evidence="21">
    <location>
        <begin position="581"/>
        <end position="604"/>
    </location>
</feature>
<dbReference type="InterPro" id="IPR032675">
    <property type="entry name" value="LRR_dom_sf"/>
</dbReference>
<evidence type="ECO:0000256" key="11">
    <source>
        <dbReference type="ARBA" id="ARBA00022777"/>
    </source>
</evidence>
<dbReference type="PANTHER" id="PTHR48006">
    <property type="entry name" value="LEUCINE-RICH REPEAT-CONTAINING PROTEIN DDB_G0281931-RELATED"/>
    <property type="match status" value="1"/>
</dbReference>
<comment type="catalytic activity">
    <reaction evidence="17">
        <text>L-threonyl-[protein] + ATP = O-phospho-L-threonyl-[protein] + ADP + H(+)</text>
        <dbReference type="Rhea" id="RHEA:46608"/>
        <dbReference type="Rhea" id="RHEA-COMP:11060"/>
        <dbReference type="Rhea" id="RHEA-COMP:11605"/>
        <dbReference type="ChEBI" id="CHEBI:15378"/>
        <dbReference type="ChEBI" id="CHEBI:30013"/>
        <dbReference type="ChEBI" id="CHEBI:30616"/>
        <dbReference type="ChEBI" id="CHEBI:61977"/>
        <dbReference type="ChEBI" id="CHEBI:456216"/>
        <dbReference type="EC" id="2.7.11.1"/>
    </reaction>
</comment>
<evidence type="ECO:0000256" key="10">
    <source>
        <dbReference type="ARBA" id="ARBA00022741"/>
    </source>
</evidence>
<dbReference type="CDD" id="cd14066">
    <property type="entry name" value="STKc_IRAK"/>
    <property type="match status" value="2"/>
</dbReference>
<dbReference type="InterPro" id="IPR011009">
    <property type="entry name" value="Kinase-like_dom_sf"/>
</dbReference>
<dbReference type="SMART" id="SM00369">
    <property type="entry name" value="LRR_TYP"/>
    <property type="match status" value="3"/>
</dbReference>
<keyword evidence="14 21" id="KW-0472">Membrane</keyword>
<dbReference type="Gene3D" id="2.60.120.430">
    <property type="entry name" value="Galactose-binding lectin"/>
    <property type="match status" value="2"/>
</dbReference>
<evidence type="ECO:0000256" key="6">
    <source>
        <dbReference type="ARBA" id="ARBA00022679"/>
    </source>
</evidence>
<gene>
    <name evidence="24" type="ORF">V6N11_048654</name>
</gene>
<keyword evidence="4" id="KW-0597">Phosphoprotein</keyword>
<dbReference type="SMART" id="SM00220">
    <property type="entry name" value="S_TKc"/>
    <property type="match status" value="2"/>
</dbReference>
<feature type="domain" description="Protein kinase" evidence="23">
    <location>
        <begin position="1721"/>
        <end position="1995"/>
    </location>
</feature>
<evidence type="ECO:0000256" key="2">
    <source>
        <dbReference type="ARBA" id="ARBA00012513"/>
    </source>
</evidence>
<dbReference type="SUPFAM" id="SSF52058">
    <property type="entry name" value="L domain-like"/>
    <property type="match status" value="2"/>
</dbReference>
<dbReference type="PROSITE" id="PS00107">
    <property type="entry name" value="PROTEIN_KINASE_ATP"/>
    <property type="match status" value="1"/>
</dbReference>
<feature type="domain" description="Protein kinase" evidence="23">
    <location>
        <begin position="639"/>
        <end position="912"/>
    </location>
</feature>
<keyword evidence="15" id="KW-0675">Receptor</keyword>
<proteinExistence type="predicted"/>
<feature type="signal peptide" evidence="22">
    <location>
        <begin position="1"/>
        <end position="36"/>
    </location>
</feature>
<dbReference type="Proteomes" id="UP001396334">
    <property type="component" value="Unassembled WGS sequence"/>
</dbReference>
<dbReference type="InterPro" id="IPR017441">
    <property type="entry name" value="Protein_kinase_ATP_BS"/>
</dbReference>
<feature type="binding site" evidence="19">
    <location>
        <position position="1749"/>
    </location>
    <ligand>
        <name>ATP</name>
        <dbReference type="ChEBI" id="CHEBI:30616"/>
    </ligand>
</feature>
<dbReference type="InterPro" id="IPR000719">
    <property type="entry name" value="Prot_kinase_dom"/>
</dbReference>
<dbReference type="InterPro" id="IPR001245">
    <property type="entry name" value="Ser-Thr/Tyr_kinase_cat_dom"/>
</dbReference>
<reference evidence="24 25" key="1">
    <citation type="journal article" date="2024" name="G3 (Bethesda)">
        <title>Genome assembly of Hibiscus sabdariffa L. provides insights into metabolisms of medicinal natural products.</title>
        <authorList>
            <person name="Kim T."/>
        </authorList>
    </citation>
    <scope>NUCLEOTIDE SEQUENCE [LARGE SCALE GENOMIC DNA]</scope>
    <source>
        <strain evidence="24">TK-2024</strain>
        <tissue evidence="24">Old leaves</tissue>
    </source>
</reference>
<keyword evidence="3" id="KW-0723">Serine/threonine-protein kinase</keyword>
<comment type="catalytic activity">
    <reaction evidence="18">
        <text>L-seryl-[protein] + ATP = O-phospho-L-seryl-[protein] + ADP + H(+)</text>
        <dbReference type="Rhea" id="RHEA:17989"/>
        <dbReference type="Rhea" id="RHEA-COMP:9863"/>
        <dbReference type="Rhea" id="RHEA-COMP:11604"/>
        <dbReference type="ChEBI" id="CHEBI:15378"/>
        <dbReference type="ChEBI" id="CHEBI:29999"/>
        <dbReference type="ChEBI" id="CHEBI:30616"/>
        <dbReference type="ChEBI" id="CHEBI:83421"/>
        <dbReference type="ChEBI" id="CHEBI:456216"/>
        <dbReference type="EC" id="2.7.11.1"/>
    </reaction>
</comment>
<evidence type="ECO:0000256" key="4">
    <source>
        <dbReference type="ARBA" id="ARBA00022553"/>
    </source>
</evidence>
<dbReference type="Pfam" id="PF07714">
    <property type="entry name" value="PK_Tyr_Ser-Thr"/>
    <property type="match status" value="2"/>
</dbReference>
<keyword evidence="8 22" id="KW-0732">Signal</keyword>
<dbReference type="EC" id="2.7.11.1" evidence="2"/>
<feature type="compositionally biased region" description="Basic and acidic residues" evidence="20">
    <location>
        <begin position="936"/>
        <end position="949"/>
    </location>
</feature>
<evidence type="ECO:0000256" key="21">
    <source>
        <dbReference type="SAM" id="Phobius"/>
    </source>
</evidence>
<organism evidence="24 25">
    <name type="scientific">Hibiscus sabdariffa</name>
    <name type="common">roselle</name>
    <dbReference type="NCBI Taxonomy" id="183260"/>
    <lineage>
        <taxon>Eukaryota</taxon>
        <taxon>Viridiplantae</taxon>
        <taxon>Streptophyta</taxon>
        <taxon>Embryophyta</taxon>
        <taxon>Tracheophyta</taxon>
        <taxon>Spermatophyta</taxon>
        <taxon>Magnoliopsida</taxon>
        <taxon>eudicotyledons</taxon>
        <taxon>Gunneridae</taxon>
        <taxon>Pentapetalae</taxon>
        <taxon>rosids</taxon>
        <taxon>malvids</taxon>
        <taxon>Malvales</taxon>
        <taxon>Malvaceae</taxon>
        <taxon>Malvoideae</taxon>
        <taxon>Hibiscus</taxon>
    </lineage>
</organism>
<dbReference type="InterPro" id="IPR051824">
    <property type="entry name" value="LRR_Rcpt-Like_S/T_Kinase"/>
</dbReference>
<dbReference type="PANTHER" id="PTHR48006:SF34">
    <property type="entry name" value="OS08G0203700 PROTEIN"/>
    <property type="match status" value="1"/>
</dbReference>
<dbReference type="PROSITE" id="PS51257">
    <property type="entry name" value="PROKAR_LIPOPROTEIN"/>
    <property type="match status" value="1"/>
</dbReference>
<dbReference type="Gene3D" id="1.10.510.10">
    <property type="entry name" value="Transferase(Phosphotransferase) domain 1"/>
    <property type="match status" value="2"/>
</dbReference>
<dbReference type="Pfam" id="PF00560">
    <property type="entry name" value="LRR_1"/>
    <property type="match status" value="7"/>
</dbReference>
<dbReference type="SUPFAM" id="SSF56112">
    <property type="entry name" value="Protein kinase-like (PK-like)"/>
    <property type="match status" value="2"/>
</dbReference>
<evidence type="ECO:0000256" key="19">
    <source>
        <dbReference type="PROSITE-ProRule" id="PRU10141"/>
    </source>
</evidence>
<evidence type="ECO:0000256" key="20">
    <source>
        <dbReference type="SAM" id="MobiDB-lite"/>
    </source>
</evidence>
<keyword evidence="5" id="KW-0433">Leucine-rich repeat</keyword>
<dbReference type="InterPro" id="IPR003591">
    <property type="entry name" value="Leu-rich_rpt_typical-subtyp"/>
</dbReference>
<dbReference type="InterPro" id="IPR021720">
    <property type="entry name" value="Malectin_dom"/>
</dbReference>
<keyword evidence="11" id="KW-0418">Kinase</keyword>